<evidence type="ECO:0000256" key="6">
    <source>
        <dbReference type="SAM" id="MobiDB-lite"/>
    </source>
</evidence>
<dbReference type="GO" id="GO:0016020">
    <property type="term" value="C:membrane"/>
    <property type="evidence" value="ECO:0007669"/>
    <property type="project" value="UniProtKB-SubCell"/>
</dbReference>
<evidence type="ECO:0000256" key="7">
    <source>
        <dbReference type="SAM" id="Phobius"/>
    </source>
</evidence>
<feature type="transmembrane region" description="Helical" evidence="7">
    <location>
        <begin position="101"/>
        <end position="119"/>
    </location>
</feature>
<feature type="transmembrane region" description="Helical" evidence="7">
    <location>
        <begin position="139"/>
        <end position="169"/>
    </location>
</feature>
<gene>
    <name evidence="8" type="ORF">Ciccas_010854</name>
</gene>
<keyword evidence="4 7" id="KW-1133">Transmembrane helix</keyword>
<dbReference type="PANTHER" id="PTHR21716:SF4">
    <property type="entry name" value="TRANSMEMBRANE PROTEIN 245"/>
    <property type="match status" value="1"/>
</dbReference>
<evidence type="ECO:0008006" key="10">
    <source>
        <dbReference type="Google" id="ProtNLM"/>
    </source>
</evidence>
<dbReference type="Pfam" id="PF01594">
    <property type="entry name" value="AI-2E_transport"/>
    <property type="match status" value="1"/>
</dbReference>
<dbReference type="EMBL" id="JBJKFK010002831">
    <property type="protein sequence ID" value="KAL3310576.1"/>
    <property type="molecule type" value="Genomic_DNA"/>
</dbReference>
<evidence type="ECO:0000256" key="2">
    <source>
        <dbReference type="ARBA" id="ARBA00009773"/>
    </source>
</evidence>
<keyword evidence="5 7" id="KW-0472">Membrane</keyword>
<evidence type="ECO:0000256" key="4">
    <source>
        <dbReference type="ARBA" id="ARBA00022989"/>
    </source>
</evidence>
<evidence type="ECO:0000256" key="3">
    <source>
        <dbReference type="ARBA" id="ARBA00022692"/>
    </source>
</evidence>
<dbReference type="InterPro" id="IPR002549">
    <property type="entry name" value="AI-2E-like"/>
</dbReference>
<keyword evidence="9" id="KW-1185">Reference proteome</keyword>
<evidence type="ECO:0000313" key="9">
    <source>
        <dbReference type="Proteomes" id="UP001626550"/>
    </source>
</evidence>
<dbReference type="AlphaFoldDB" id="A0ABD2PSY9"/>
<feature type="region of interest" description="Disordered" evidence="6">
    <location>
        <begin position="178"/>
        <end position="224"/>
    </location>
</feature>
<evidence type="ECO:0000256" key="1">
    <source>
        <dbReference type="ARBA" id="ARBA00004141"/>
    </source>
</evidence>
<evidence type="ECO:0000313" key="8">
    <source>
        <dbReference type="EMBL" id="KAL3310576.1"/>
    </source>
</evidence>
<accession>A0ABD2PSY9</accession>
<evidence type="ECO:0000256" key="5">
    <source>
        <dbReference type="ARBA" id="ARBA00023136"/>
    </source>
</evidence>
<reference evidence="8 9" key="1">
    <citation type="submission" date="2024-11" db="EMBL/GenBank/DDBJ databases">
        <title>Adaptive evolution of stress response genes in parasites aligns with host niche diversity.</title>
        <authorList>
            <person name="Hahn C."/>
            <person name="Resl P."/>
        </authorList>
    </citation>
    <scope>NUCLEOTIDE SEQUENCE [LARGE SCALE GENOMIC DNA]</scope>
    <source>
        <strain evidence="8">EGGRZ-B1_66</strain>
        <tissue evidence="8">Body</tissue>
    </source>
</reference>
<comment type="subcellular location">
    <subcellularLocation>
        <location evidence="1">Membrane</location>
        <topology evidence="1">Multi-pass membrane protein</topology>
    </subcellularLocation>
</comment>
<protein>
    <recommendedName>
        <fullName evidence="10">Transmembrane protein 245</fullName>
    </recommendedName>
</protein>
<feature type="transmembrane region" description="Helical" evidence="7">
    <location>
        <begin position="30"/>
        <end position="53"/>
    </location>
</feature>
<name>A0ABD2PSY9_9PLAT</name>
<comment type="caution">
    <text evidence="8">The sequence shown here is derived from an EMBL/GenBank/DDBJ whole genome shotgun (WGS) entry which is preliminary data.</text>
</comment>
<feature type="transmembrane region" description="Helical" evidence="7">
    <location>
        <begin position="65"/>
        <end position="89"/>
    </location>
</feature>
<dbReference type="Proteomes" id="UP001626550">
    <property type="component" value="Unassembled WGS sequence"/>
</dbReference>
<comment type="similarity">
    <text evidence="2">Belongs to the autoinducer-2 exporter (AI-2E) (TC 2.A.86) family.</text>
</comment>
<proteinExistence type="inferred from homology"/>
<feature type="compositionally biased region" description="Polar residues" evidence="6">
    <location>
        <begin position="213"/>
        <end position="224"/>
    </location>
</feature>
<organism evidence="8 9">
    <name type="scientific">Cichlidogyrus casuarinus</name>
    <dbReference type="NCBI Taxonomy" id="1844966"/>
    <lineage>
        <taxon>Eukaryota</taxon>
        <taxon>Metazoa</taxon>
        <taxon>Spiralia</taxon>
        <taxon>Lophotrochozoa</taxon>
        <taxon>Platyhelminthes</taxon>
        <taxon>Monogenea</taxon>
        <taxon>Monopisthocotylea</taxon>
        <taxon>Dactylogyridea</taxon>
        <taxon>Ancyrocephalidae</taxon>
        <taxon>Cichlidogyrus</taxon>
    </lineage>
</organism>
<sequence length="224" mass="24758">MYLPLAFLDSLTPHLSRDQASQLSRQSFHFAVESAISSVFAATFKLAFFYGFYTVLTHQLFGVDFVVIPSVLAAIFGAIPILGNYWVAIPGIIDLVLFHESYWRGFLLFILHWLPTQFLDTAVYSEIKGAGHPYLTGLSIAGGIYCFGIEGALMGPIVLCCLLVAVNLFRVFMNNSEKSDEDAEETASQLSSNELRKEENEGSQGLNELAAQPKSSSTPRRMTK</sequence>
<dbReference type="PANTHER" id="PTHR21716">
    <property type="entry name" value="TRANSMEMBRANE PROTEIN"/>
    <property type="match status" value="1"/>
</dbReference>
<keyword evidence="3 7" id="KW-0812">Transmembrane</keyword>